<comment type="pathway">
    <text evidence="9">Isoprenoid biosynthesis; isopentenyl diphosphate biosynthesis via DXP pathway; isopentenyl diphosphate from 1-deoxy-D-xylulose 5-phosphate: step 3/6.</text>
</comment>
<dbReference type="EMBL" id="LQQC01000008">
    <property type="protein sequence ID" value="KXZ58830.1"/>
    <property type="molecule type" value="Genomic_DNA"/>
</dbReference>
<dbReference type="Pfam" id="PF08544">
    <property type="entry name" value="GHMP_kinases_C"/>
    <property type="match status" value="1"/>
</dbReference>
<dbReference type="GO" id="GO:0005524">
    <property type="term" value="F:ATP binding"/>
    <property type="evidence" value="ECO:0007669"/>
    <property type="project" value="UniProtKB-UniRule"/>
</dbReference>
<gene>
    <name evidence="9 12" type="primary">ispE</name>
    <name evidence="12" type="ORF">Bravens_00702</name>
</gene>
<organism evidence="12 13">
    <name type="scientific">Brevibacterium ravenspurgense</name>
    <dbReference type="NCBI Taxonomy" id="479117"/>
    <lineage>
        <taxon>Bacteria</taxon>
        <taxon>Bacillati</taxon>
        <taxon>Actinomycetota</taxon>
        <taxon>Actinomycetes</taxon>
        <taxon>Micrococcales</taxon>
        <taxon>Brevibacteriaceae</taxon>
        <taxon>Brevibacterium</taxon>
    </lineage>
</organism>
<comment type="caution">
    <text evidence="12">The sequence shown here is derived from an EMBL/GenBank/DDBJ whole genome shotgun (WGS) entry which is preliminary data.</text>
</comment>
<dbReference type="SUPFAM" id="SSF54211">
    <property type="entry name" value="Ribosomal protein S5 domain 2-like"/>
    <property type="match status" value="1"/>
</dbReference>
<keyword evidence="9" id="KW-0414">Isoprene biosynthesis</keyword>
<evidence type="ECO:0000256" key="7">
    <source>
        <dbReference type="ARBA" id="ARBA00022840"/>
    </source>
</evidence>
<dbReference type="GO" id="GO:0016114">
    <property type="term" value="P:terpenoid biosynthetic process"/>
    <property type="evidence" value="ECO:0007669"/>
    <property type="project" value="InterPro"/>
</dbReference>
<evidence type="ECO:0000256" key="5">
    <source>
        <dbReference type="ARBA" id="ARBA00022741"/>
    </source>
</evidence>
<dbReference type="PANTHER" id="PTHR43527:SF2">
    <property type="entry name" value="4-DIPHOSPHOCYTIDYL-2-C-METHYL-D-ERYTHRITOL KINASE, CHLOROPLASTIC"/>
    <property type="match status" value="1"/>
</dbReference>
<dbReference type="PIRSF" id="PIRSF010376">
    <property type="entry name" value="IspE"/>
    <property type="match status" value="1"/>
</dbReference>
<dbReference type="InterPro" id="IPR004424">
    <property type="entry name" value="IspE"/>
</dbReference>
<dbReference type="InterPro" id="IPR013750">
    <property type="entry name" value="GHMP_kinase_C_dom"/>
</dbReference>
<reference evidence="12 13" key="1">
    <citation type="submission" date="2016-01" db="EMBL/GenBank/DDBJ databases">
        <title>Use of Whole Genome Sequencing to ascertain that Brevibacterium massiliense (Roux, Raoult 2009) is a later heterotypic synonym of Brevibacterium ravenspurgense (Mages 2008).</title>
        <authorList>
            <person name="Bernier A.-M."/>
            <person name="Burdz T."/>
            <person name="Huynh C."/>
            <person name="Pachecho A.L."/>
            <person name="Wiebe D."/>
            <person name="Bonner C."/>
            <person name="Bernard K."/>
        </authorList>
    </citation>
    <scope>NUCLEOTIDE SEQUENCE [LARGE SCALE GENOMIC DNA]</scope>
    <source>
        <strain evidence="12 13">CCUG56047</strain>
    </source>
</reference>
<keyword evidence="6 9" id="KW-0418">Kinase</keyword>
<dbReference type="PANTHER" id="PTHR43527">
    <property type="entry name" value="4-DIPHOSPHOCYTIDYL-2-C-METHYL-D-ERYTHRITOL KINASE, CHLOROPLASTIC"/>
    <property type="match status" value="1"/>
</dbReference>
<feature type="active site" evidence="9">
    <location>
        <position position="9"/>
    </location>
</feature>
<dbReference type="GO" id="GO:0019288">
    <property type="term" value="P:isopentenyl diphosphate biosynthetic process, methylerythritol 4-phosphate pathway"/>
    <property type="evidence" value="ECO:0007669"/>
    <property type="project" value="UniProtKB-UniRule"/>
</dbReference>
<dbReference type="PATRIC" id="fig|479117.4.peg.701"/>
<sequence>MIRATAHGKVNAMLGVGEAGDDGYHDLVTVFHALNVRETIALTEADDPANPKVTVAGPYSSSSIPCDDRNLARKAVSALAQATDTHVPVDIAIDKNVPVAGGMGGGSADAAAALVAYAAWIGLDDPQLLHDTAATLGADVPFALMGGTAIGTGRGDELATVMSDAQFHWVLATSASELSTPNVYGRLDQMRAEGRAPGPTLDAEAAVAAFVSGDPHQLAEALHNDLEAAACDMLPQLREVLETGREAEALGGLVSGSGPTVAFLVEDDTHALDLAVMLEASTSVRNVVRTSGPAPGAHVVED</sequence>
<comment type="function">
    <text evidence="9">Catalyzes the phosphorylation of the position 2 hydroxy group of 4-diphosphocytidyl-2C-methyl-D-erythritol.</text>
</comment>
<protein>
    <recommendedName>
        <fullName evidence="3 9">4-diphosphocytidyl-2-C-methyl-D-erythritol kinase</fullName>
        <shortName evidence="9">CMK</shortName>
        <ecNumber evidence="2 9">2.7.1.148</ecNumber>
    </recommendedName>
    <alternativeName>
        <fullName evidence="8 9">4-(cytidine-5'-diphospho)-2-C-methyl-D-erythritol kinase</fullName>
    </alternativeName>
</protein>
<evidence type="ECO:0000256" key="6">
    <source>
        <dbReference type="ARBA" id="ARBA00022777"/>
    </source>
</evidence>
<dbReference type="InterPro" id="IPR020568">
    <property type="entry name" value="Ribosomal_Su5_D2-typ_SF"/>
</dbReference>
<evidence type="ECO:0000256" key="1">
    <source>
        <dbReference type="ARBA" id="ARBA00009684"/>
    </source>
</evidence>
<feature type="domain" description="GHMP kinase N-terminal" evidence="10">
    <location>
        <begin position="70"/>
        <end position="147"/>
    </location>
</feature>
<dbReference type="SUPFAM" id="SSF55060">
    <property type="entry name" value="GHMP Kinase, C-terminal domain"/>
    <property type="match status" value="1"/>
</dbReference>
<dbReference type="Pfam" id="PF00288">
    <property type="entry name" value="GHMP_kinases_N"/>
    <property type="match status" value="1"/>
</dbReference>
<dbReference type="GO" id="GO:0050515">
    <property type="term" value="F:4-(cytidine 5'-diphospho)-2-C-methyl-D-erythritol kinase activity"/>
    <property type="evidence" value="ECO:0007669"/>
    <property type="project" value="UniProtKB-UniRule"/>
</dbReference>
<evidence type="ECO:0000313" key="12">
    <source>
        <dbReference type="EMBL" id="KXZ58830.1"/>
    </source>
</evidence>
<dbReference type="Gene3D" id="3.30.230.10">
    <property type="match status" value="1"/>
</dbReference>
<dbReference type="AlphaFoldDB" id="A0A150HAY6"/>
<evidence type="ECO:0000256" key="3">
    <source>
        <dbReference type="ARBA" id="ARBA00017473"/>
    </source>
</evidence>
<dbReference type="HAMAP" id="MF_00061">
    <property type="entry name" value="IspE"/>
    <property type="match status" value="1"/>
</dbReference>
<name>A0A150HAY6_9MICO</name>
<dbReference type="Gene3D" id="3.30.70.890">
    <property type="entry name" value="GHMP kinase, C-terminal domain"/>
    <property type="match status" value="1"/>
</dbReference>
<keyword evidence="4 9" id="KW-0808">Transferase</keyword>
<feature type="binding site" evidence="9">
    <location>
        <begin position="98"/>
        <end position="108"/>
    </location>
    <ligand>
        <name>ATP</name>
        <dbReference type="ChEBI" id="CHEBI:30616"/>
    </ligand>
</feature>
<keyword evidence="5 9" id="KW-0547">Nucleotide-binding</keyword>
<dbReference type="UniPathway" id="UPA00056">
    <property type="reaction ID" value="UER00094"/>
</dbReference>
<keyword evidence="13" id="KW-1185">Reference proteome</keyword>
<accession>A0A150HAY6</accession>
<comment type="similarity">
    <text evidence="1 9">Belongs to the GHMP kinase family. IspE subfamily.</text>
</comment>
<evidence type="ECO:0000256" key="2">
    <source>
        <dbReference type="ARBA" id="ARBA00012052"/>
    </source>
</evidence>
<dbReference type="NCBIfam" id="NF002870">
    <property type="entry name" value="PRK03188.1"/>
    <property type="match status" value="1"/>
</dbReference>
<evidence type="ECO:0000259" key="10">
    <source>
        <dbReference type="Pfam" id="PF00288"/>
    </source>
</evidence>
<evidence type="ECO:0000256" key="9">
    <source>
        <dbReference type="HAMAP-Rule" id="MF_00061"/>
    </source>
</evidence>
<dbReference type="InterPro" id="IPR036554">
    <property type="entry name" value="GHMP_kinase_C_sf"/>
</dbReference>
<feature type="active site" evidence="9">
    <location>
        <position position="139"/>
    </location>
</feature>
<evidence type="ECO:0000313" key="13">
    <source>
        <dbReference type="Proteomes" id="UP000243589"/>
    </source>
</evidence>
<dbReference type="InterPro" id="IPR006204">
    <property type="entry name" value="GHMP_kinase_N_dom"/>
</dbReference>
<proteinExistence type="inferred from homology"/>
<evidence type="ECO:0000256" key="4">
    <source>
        <dbReference type="ARBA" id="ARBA00022679"/>
    </source>
</evidence>
<evidence type="ECO:0000259" key="11">
    <source>
        <dbReference type="Pfam" id="PF08544"/>
    </source>
</evidence>
<dbReference type="InterPro" id="IPR014721">
    <property type="entry name" value="Ribsml_uS5_D2-typ_fold_subgr"/>
</dbReference>
<evidence type="ECO:0000256" key="8">
    <source>
        <dbReference type="ARBA" id="ARBA00032554"/>
    </source>
</evidence>
<dbReference type="EC" id="2.7.1.148" evidence="2 9"/>
<dbReference type="Proteomes" id="UP000243589">
    <property type="component" value="Unassembled WGS sequence"/>
</dbReference>
<keyword evidence="7 9" id="KW-0067">ATP-binding</keyword>
<comment type="catalytic activity">
    <reaction evidence="9">
        <text>4-CDP-2-C-methyl-D-erythritol + ATP = 4-CDP-2-C-methyl-D-erythritol 2-phosphate + ADP + H(+)</text>
        <dbReference type="Rhea" id="RHEA:18437"/>
        <dbReference type="ChEBI" id="CHEBI:15378"/>
        <dbReference type="ChEBI" id="CHEBI:30616"/>
        <dbReference type="ChEBI" id="CHEBI:57823"/>
        <dbReference type="ChEBI" id="CHEBI:57919"/>
        <dbReference type="ChEBI" id="CHEBI:456216"/>
        <dbReference type="EC" id="2.7.1.148"/>
    </reaction>
</comment>
<feature type="domain" description="GHMP kinase C-terminal" evidence="11">
    <location>
        <begin position="207"/>
        <end position="275"/>
    </location>
</feature>